<keyword evidence="3 5" id="KW-0418">Kinase</keyword>
<dbReference type="GO" id="GO:0005829">
    <property type="term" value="C:cytosol"/>
    <property type="evidence" value="ECO:0007669"/>
    <property type="project" value="TreeGrafter"/>
</dbReference>
<dbReference type="GO" id="GO:0006974">
    <property type="term" value="P:DNA damage response"/>
    <property type="evidence" value="ECO:0007669"/>
    <property type="project" value="TreeGrafter"/>
</dbReference>
<reference evidence="5 6" key="1">
    <citation type="submission" date="2016-10" db="EMBL/GenBank/DDBJ databases">
        <authorList>
            <person name="de Groot N.N."/>
        </authorList>
    </citation>
    <scope>NUCLEOTIDE SEQUENCE [LARGE SCALE GENOMIC DNA]</scope>
    <source>
        <strain evidence="5 6">DSM 17862</strain>
    </source>
</reference>
<dbReference type="InterPro" id="IPR029056">
    <property type="entry name" value="Ribokinase-like"/>
</dbReference>
<dbReference type="RefSeq" id="WP_090733755.1">
    <property type="nucleotide sequence ID" value="NZ_FOHO01000004.1"/>
</dbReference>
<dbReference type="GO" id="GO:0042840">
    <property type="term" value="P:D-glucuronate catabolic process"/>
    <property type="evidence" value="ECO:0007669"/>
    <property type="project" value="TreeGrafter"/>
</dbReference>
<evidence type="ECO:0000256" key="3">
    <source>
        <dbReference type="ARBA" id="ARBA00022777"/>
    </source>
</evidence>
<dbReference type="AlphaFoldDB" id="A0A1I0DGI2"/>
<dbReference type="Pfam" id="PF00294">
    <property type="entry name" value="PfkB"/>
    <property type="match status" value="1"/>
</dbReference>
<evidence type="ECO:0000313" key="6">
    <source>
        <dbReference type="Proteomes" id="UP000199180"/>
    </source>
</evidence>
<name>A0A1I0DGI2_9RHOB</name>
<evidence type="ECO:0000313" key="5">
    <source>
        <dbReference type="EMBL" id="SET31515.1"/>
    </source>
</evidence>
<dbReference type="CDD" id="cd01166">
    <property type="entry name" value="KdgK"/>
    <property type="match status" value="1"/>
</dbReference>
<organism evidence="5 6">
    <name type="scientific">Paracoccus homiensis</name>
    <dbReference type="NCBI Taxonomy" id="364199"/>
    <lineage>
        <taxon>Bacteria</taxon>
        <taxon>Pseudomonadati</taxon>
        <taxon>Pseudomonadota</taxon>
        <taxon>Alphaproteobacteria</taxon>
        <taxon>Rhodobacterales</taxon>
        <taxon>Paracoccaceae</taxon>
        <taxon>Paracoccus</taxon>
    </lineage>
</organism>
<protein>
    <submittedName>
        <fullName evidence="5">2-keto-3-deoxygluconate kinase</fullName>
    </submittedName>
</protein>
<dbReference type="InterPro" id="IPR050306">
    <property type="entry name" value="PfkB_Carbo_kinase"/>
</dbReference>
<dbReference type="Proteomes" id="UP000199180">
    <property type="component" value="Unassembled WGS sequence"/>
</dbReference>
<keyword evidence="6" id="KW-1185">Reference proteome</keyword>
<dbReference type="InterPro" id="IPR011611">
    <property type="entry name" value="PfkB_dom"/>
</dbReference>
<dbReference type="GO" id="GO:0019698">
    <property type="term" value="P:D-galacturonate catabolic process"/>
    <property type="evidence" value="ECO:0007669"/>
    <property type="project" value="TreeGrafter"/>
</dbReference>
<dbReference type="PANTHER" id="PTHR43085">
    <property type="entry name" value="HEXOKINASE FAMILY MEMBER"/>
    <property type="match status" value="1"/>
</dbReference>
<comment type="similarity">
    <text evidence="1">Belongs to the carbohydrate kinase PfkB family.</text>
</comment>
<dbReference type="PANTHER" id="PTHR43085:SF15">
    <property type="entry name" value="2-DEHYDRO-3-DEOXYGLUCONOKINASE"/>
    <property type="match status" value="1"/>
</dbReference>
<accession>A0A1I0DGI2</accession>
<proteinExistence type="inferred from homology"/>
<sequence length="312" mass="33221">MRFLGVGEPLAEFTSRADSPSVFHRRAGGDTLNSAIYLSRLMPAGSVGYLSRLGDDAMSRWLRQVMADDGIEDFCETQEGARPGLSFISTDAQGERSFTYWRDQAPARRMLQDSSTAAEILSSAETVFLSGITLAVLLPESRDQMFAVLRHRHRAGLATVLDTNYRPILWPDATTAAQVMGRAAALASLVLPSQDDMEAAFGCADAKASINRLTALTKAEIVLTTGGDAVLHRPGGQDRVDQYALPPKVAATDTTGAGDSFNAGWIASRACGMTPADAIARAARLAGTVVQHPGAVIPREAMPDLTNSKDPA</sequence>
<dbReference type="GO" id="GO:0008673">
    <property type="term" value="F:2-dehydro-3-deoxygluconokinase activity"/>
    <property type="evidence" value="ECO:0007669"/>
    <property type="project" value="TreeGrafter"/>
</dbReference>
<dbReference type="OrthoDB" id="9776822at2"/>
<dbReference type="Gene3D" id="3.40.1190.20">
    <property type="match status" value="1"/>
</dbReference>
<feature type="domain" description="Carbohydrate kinase PfkB" evidence="4">
    <location>
        <begin position="20"/>
        <end position="299"/>
    </location>
</feature>
<keyword evidence="2" id="KW-0808">Transferase</keyword>
<gene>
    <name evidence="5" type="ORF">SAMN04489858_104139</name>
</gene>
<dbReference type="EMBL" id="FOHO01000004">
    <property type="protein sequence ID" value="SET31515.1"/>
    <property type="molecule type" value="Genomic_DNA"/>
</dbReference>
<evidence type="ECO:0000256" key="1">
    <source>
        <dbReference type="ARBA" id="ARBA00010688"/>
    </source>
</evidence>
<dbReference type="SUPFAM" id="SSF53613">
    <property type="entry name" value="Ribokinase-like"/>
    <property type="match status" value="1"/>
</dbReference>
<evidence type="ECO:0000259" key="4">
    <source>
        <dbReference type="Pfam" id="PF00294"/>
    </source>
</evidence>
<evidence type="ECO:0000256" key="2">
    <source>
        <dbReference type="ARBA" id="ARBA00022679"/>
    </source>
</evidence>
<dbReference type="STRING" id="364199.SAMN04489858_104139"/>